<name>A0AAN7C4I8_9PEZI</name>
<reference evidence="12" key="2">
    <citation type="submission" date="2023-05" db="EMBL/GenBank/DDBJ databases">
        <authorList>
            <consortium name="Lawrence Berkeley National Laboratory"/>
            <person name="Steindorff A."/>
            <person name="Hensen N."/>
            <person name="Bonometti L."/>
            <person name="Westerberg I."/>
            <person name="Brannstrom I.O."/>
            <person name="Guillou S."/>
            <person name="Cros-Aarteil S."/>
            <person name="Calhoun S."/>
            <person name="Haridas S."/>
            <person name="Kuo A."/>
            <person name="Mondo S."/>
            <person name="Pangilinan J."/>
            <person name="Riley R."/>
            <person name="Labutti K."/>
            <person name="Andreopoulos B."/>
            <person name="Lipzen A."/>
            <person name="Chen C."/>
            <person name="Yanf M."/>
            <person name="Daum C."/>
            <person name="Ng V."/>
            <person name="Clum A."/>
            <person name="Ohm R."/>
            <person name="Martin F."/>
            <person name="Silar P."/>
            <person name="Natvig D."/>
            <person name="Lalanne C."/>
            <person name="Gautier V."/>
            <person name="Ament-Velasquez S.L."/>
            <person name="Kruys A."/>
            <person name="Hutchinson M.I."/>
            <person name="Powell A.J."/>
            <person name="Barry K."/>
            <person name="Miller A.N."/>
            <person name="Grigoriev I.V."/>
            <person name="Debuchy R."/>
            <person name="Gladieux P."/>
            <person name="Thoren M.H."/>
            <person name="Johannesson H."/>
        </authorList>
    </citation>
    <scope>NUCLEOTIDE SEQUENCE</scope>
    <source>
        <strain evidence="12">CBS 532.94</strain>
    </source>
</reference>
<feature type="coiled-coil region" evidence="10">
    <location>
        <begin position="89"/>
        <end position="116"/>
    </location>
</feature>
<keyword evidence="8 10" id="KW-0175">Coiled coil</keyword>
<gene>
    <name evidence="12" type="ORF">C8A03DRAFT_18316</name>
</gene>
<dbReference type="Pfam" id="PF10224">
    <property type="entry name" value="DUF2205"/>
    <property type="match status" value="1"/>
</dbReference>
<evidence type="ECO:0000256" key="3">
    <source>
        <dbReference type="ARBA" id="ARBA00004514"/>
    </source>
</evidence>
<evidence type="ECO:0000313" key="13">
    <source>
        <dbReference type="Proteomes" id="UP001303760"/>
    </source>
</evidence>
<keyword evidence="7" id="KW-0333">Golgi apparatus</keyword>
<comment type="similarity">
    <text evidence="5">Belongs to the SCOC family.</text>
</comment>
<evidence type="ECO:0000256" key="4">
    <source>
        <dbReference type="ARBA" id="ARBA00004601"/>
    </source>
</evidence>
<evidence type="ECO:0000256" key="9">
    <source>
        <dbReference type="ARBA" id="ARBA00023136"/>
    </source>
</evidence>
<dbReference type="PANTHER" id="PTHR21614">
    <property type="entry name" value="SHORT COILED COIL PROTEIN"/>
    <property type="match status" value="1"/>
</dbReference>
<proteinExistence type="inferred from homology"/>
<keyword evidence="9" id="KW-0472">Membrane</keyword>
<reference evidence="12" key="1">
    <citation type="journal article" date="2023" name="Mol. Phylogenet. Evol.">
        <title>Genome-scale phylogeny and comparative genomics of the fungal order Sordariales.</title>
        <authorList>
            <person name="Hensen N."/>
            <person name="Bonometti L."/>
            <person name="Westerberg I."/>
            <person name="Brannstrom I.O."/>
            <person name="Guillou S."/>
            <person name="Cros-Aarteil S."/>
            <person name="Calhoun S."/>
            <person name="Haridas S."/>
            <person name="Kuo A."/>
            <person name="Mondo S."/>
            <person name="Pangilinan J."/>
            <person name="Riley R."/>
            <person name="LaButti K."/>
            <person name="Andreopoulos B."/>
            <person name="Lipzen A."/>
            <person name="Chen C."/>
            <person name="Yan M."/>
            <person name="Daum C."/>
            <person name="Ng V."/>
            <person name="Clum A."/>
            <person name="Steindorff A."/>
            <person name="Ohm R.A."/>
            <person name="Martin F."/>
            <person name="Silar P."/>
            <person name="Natvig D.O."/>
            <person name="Lalanne C."/>
            <person name="Gautier V."/>
            <person name="Ament-Velasquez S.L."/>
            <person name="Kruys A."/>
            <person name="Hutchinson M.I."/>
            <person name="Powell A.J."/>
            <person name="Barry K."/>
            <person name="Miller A.N."/>
            <person name="Grigoriev I.V."/>
            <person name="Debuchy R."/>
            <person name="Gladieux P."/>
            <person name="Hiltunen Thoren M."/>
            <person name="Johannesson H."/>
        </authorList>
    </citation>
    <scope>NUCLEOTIDE SEQUENCE</scope>
    <source>
        <strain evidence="12">CBS 532.94</strain>
    </source>
</reference>
<dbReference type="AlphaFoldDB" id="A0AAN7C4I8"/>
<evidence type="ECO:0000256" key="1">
    <source>
        <dbReference type="ARBA" id="ARBA00002743"/>
    </source>
</evidence>
<evidence type="ECO:0000256" key="8">
    <source>
        <dbReference type="ARBA" id="ARBA00023054"/>
    </source>
</evidence>
<evidence type="ECO:0000256" key="2">
    <source>
        <dbReference type="ARBA" id="ARBA00004255"/>
    </source>
</evidence>
<comment type="caution">
    <text evidence="12">The sequence shown here is derived from an EMBL/GenBank/DDBJ whole genome shotgun (WGS) entry which is preliminary data.</text>
</comment>
<comment type="function">
    <text evidence="1">Positive regulator of amino acid starvation-induced autophagy.</text>
</comment>
<evidence type="ECO:0000256" key="6">
    <source>
        <dbReference type="ARBA" id="ARBA00022490"/>
    </source>
</evidence>
<feature type="compositionally biased region" description="Low complexity" evidence="11">
    <location>
        <begin position="11"/>
        <end position="22"/>
    </location>
</feature>
<organism evidence="12 13">
    <name type="scientific">Achaetomium macrosporum</name>
    <dbReference type="NCBI Taxonomy" id="79813"/>
    <lineage>
        <taxon>Eukaryota</taxon>
        <taxon>Fungi</taxon>
        <taxon>Dikarya</taxon>
        <taxon>Ascomycota</taxon>
        <taxon>Pezizomycotina</taxon>
        <taxon>Sordariomycetes</taxon>
        <taxon>Sordariomycetidae</taxon>
        <taxon>Sordariales</taxon>
        <taxon>Chaetomiaceae</taxon>
        <taxon>Achaetomium</taxon>
    </lineage>
</organism>
<dbReference type="GO" id="GO:0000139">
    <property type="term" value="C:Golgi membrane"/>
    <property type="evidence" value="ECO:0007669"/>
    <property type="project" value="UniProtKB-SubCell"/>
</dbReference>
<keyword evidence="13" id="KW-1185">Reference proteome</keyword>
<comment type="subcellular location">
    <subcellularLocation>
        <location evidence="3">Cytoplasm</location>
        <location evidence="3">Cytosol</location>
    </subcellularLocation>
    <subcellularLocation>
        <location evidence="2">Golgi apparatus membrane</location>
        <topology evidence="2">Peripheral membrane protein</topology>
        <orientation evidence="2">Cytoplasmic side</orientation>
    </subcellularLocation>
    <subcellularLocation>
        <location evidence="4">Golgi apparatus</location>
        <location evidence="4">trans-Golgi network</location>
    </subcellularLocation>
</comment>
<dbReference type="GO" id="GO:0005802">
    <property type="term" value="C:trans-Golgi network"/>
    <property type="evidence" value="ECO:0007669"/>
    <property type="project" value="TreeGrafter"/>
</dbReference>
<evidence type="ECO:0000313" key="12">
    <source>
        <dbReference type="EMBL" id="KAK4234851.1"/>
    </source>
</evidence>
<dbReference type="Proteomes" id="UP001303760">
    <property type="component" value="Unassembled WGS sequence"/>
</dbReference>
<sequence length="149" mass="16278">MGDASPNKAASPGWSDSSSGSSLDQPNGVHAPVPMRPQLPSRKSSGTMIVPRDSAAVEAVDISIGPDDVRAMSPRRTSEDIQTLGMEAREELQKHAKALQESLINLFNRIEAVKEEHDKLHRHNKFLQKYIGDLMSTSKITSSSSRSKK</sequence>
<evidence type="ECO:0000256" key="10">
    <source>
        <dbReference type="SAM" id="Coils"/>
    </source>
</evidence>
<feature type="region of interest" description="Disordered" evidence="11">
    <location>
        <begin position="1"/>
        <end position="51"/>
    </location>
</feature>
<accession>A0AAN7C4I8</accession>
<keyword evidence="6" id="KW-0963">Cytoplasm</keyword>
<protein>
    <recommendedName>
        <fullName evidence="14">BZIP transcription factor</fullName>
    </recommendedName>
</protein>
<dbReference type="Gene3D" id="1.20.5.170">
    <property type="match status" value="1"/>
</dbReference>
<dbReference type="EMBL" id="MU860321">
    <property type="protein sequence ID" value="KAK4234851.1"/>
    <property type="molecule type" value="Genomic_DNA"/>
</dbReference>
<evidence type="ECO:0000256" key="5">
    <source>
        <dbReference type="ARBA" id="ARBA00010880"/>
    </source>
</evidence>
<dbReference type="PANTHER" id="PTHR21614:SF0">
    <property type="entry name" value="GEO08385P1"/>
    <property type="match status" value="1"/>
</dbReference>
<evidence type="ECO:0000256" key="11">
    <source>
        <dbReference type="SAM" id="MobiDB-lite"/>
    </source>
</evidence>
<evidence type="ECO:0000256" key="7">
    <source>
        <dbReference type="ARBA" id="ARBA00023034"/>
    </source>
</evidence>
<dbReference type="InterPro" id="IPR019357">
    <property type="entry name" value="SCOC"/>
</dbReference>
<evidence type="ECO:0008006" key="14">
    <source>
        <dbReference type="Google" id="ProtNLM"/>
    </source>
</evidence>
<dbReference type="GO" id="GO:0005829">
    <property type="term" value="C:cytosol"/>
    <property type="evidence" value="ECO:0007669"/>
    <property type="project" value="UniProtKB-SubCell"/>
</dbReference>